<reference evidence="7" key="1">
    <citation type="submission" date="2020-05" db="EMBL/GenBank/DDBJ databases">
        <authorList>
            <person name="Chiriac C."/>
            <person name="Salcher M."/>
            <person name="Ghai R."/>
            <person name="Kavagutti S V."/>
        </authorList>
    </citation>
    <scope>NUCLEOTIDE SEQUENCE</scope>
</reference>
<organism evidence="7">
    <name type="scientific">freshwater metagenome</name>
    <dbReference type="NCBI Taxonomy" id="449393"/>
    <lineage>
        <taxon>unclassified sequences</taxon>
        <taxon>metagenomes</taxon>
        <taxon>ecological metagenomes</taxon>
    </lineage>
</organism>
<feature type="transmembrane region" description="Helical" evidence="5">
    <location>
        <begin position="155"/>
        <end position="177"/>
    </location>
</feature>
<comment type="subcellular location">
    <subcellularLocation>
        <location evidence="1">Membrane</location>
        <topology evidence="1">Multi-pass membrane protein</topology>
    </subcellularLocation>
</comment>
<sequence length="296" mass="33110">MSTSSTERRIRNADGEWEHIAPYRVLWIAKIVYSGPFELFVASVIAINALFLAILTMPDISPATRAAAIAIDNIAMGIYVAELVVRILSYGKKPWHFFRHGWNIFDFIVVGLAPLAAGQTVILRLLRLLRLLRIFRFLPEVRILFASIVKSIPPLFSMSVLIGLLLFLYGMAGTYLFGTMLSESWGHIGRSLKSLFILLTLENFPIYLDEAMAISPFALPFFLSYVFFVVFTILNVLIGIVLNAMDEARAEARVQVDQKAALTELSALVDVISADGKITDAEIIQLRSEIDRLRNG</sequence>
<evidence type="ECO:0000256" key="3">
    <source>
        <dbReference type="ARBA" id="ARBA00022989"/>
    </source>
</evidence>
<protein>
    <submittedName>
        <fullName evidence="7">Unannotated protein</fullName>
    </submittedName>
</protein>
<dbReference type="PANTHER" id="PTHR10037:SF62">
    <property type="entry name" value="SODIUM CHANNEL PROTEIN 60E"/>
    <property type="match status" value="1"/>
</dbReference>
<evidence type="ECO:0000313" key="7">
    <source>
        <dbReference type="EMBL" id="CAB4535663.1"/>
    </source>
</evidence>
<keyword evidence="4 5" id="KW-0472">Membrane</keyword>
<dbReference type="EMBL" id="CAEZTZ010000029">
    <property type="protein sequence ID" value="CAB4581289.1"/>
    <property type="molecule type" value="Genomic_DNA"/>
</dbReference>
<dbReference type="InterPro" id="IPR005821">
    <property type="entry name" value="Ion_trans_dom"/>
</dbReference>
<evidence type="ECO:0000259" key="6">
    <source>
        <dbReference type="Pfam" id="PF00520"/>
    </source>
</evidence>
<dbReference type="GO" id="GO:0001518">
    <property type="term" value="C:voltage-gated sodium channel complex"/>
    <property type="evidence" value="ECO:0007669"/>
    <property type="project" value="TreeGrafter"/>
</dbReference>
<feature type="transmembrane region" description="Helical" evidence="5">
    <location>
        <begin position="222"/>
        <end position="245"/>
    </location>
</feature>
<dbReference type="AlphaFoldDB" id="A0A6J6BBA3"/>
<dbReference type="PANTHER" id="PTHR10037">
    <property type="entry name" value="VOLTAGE-GATED CATION CHANNEL CALCIUM AND SODIUM"/>
    <property type="match status" value="1"/>
</dbReference>
<evidence type="ECO:0000256" key="2">
    <source>
        <dbReference type="ARBA" id="ARBA00022692"/>
    </source>
</evidence>
<gene>
    <name evidence="7" type="ORF">UFOPK1413_00455</name>
    <name evidence="8" type="ORF">UFOPK1767_00345</name>
</gene>
<feature type="transmembrane region" description="Helical" evidence="5">
    <location>
        <begin position="67"/>
        <end position="87"/>
    </location>
</feature>
<dbReference type="Gene3D" id="1.20.120.350">
    <property type="entry name" value="Voltage-gated potassium channels. Chain C"/>
    <property type="match status" value="1"/>
</dbReference>
<feature type="domain" description="Ion transport" evidence="6">
    <location>
        <begin position="36"/>
        <end position="252"/>
    </location>
</feature>
<dbReference type="SUPFAM" id="SSF81324">
    <property type="entry name" value="Voltage-gated potassium channels"/>
    <property type="match status" value="1"/>
</dbReference>
<keyword evidence="2 5" id="KW-0812">Transmembrane</keyword>
<dbReference type="InterPro" id="IPR043203">
    <property type="entry name" value="VGCC_Ca_Na"/>
</dbReference>
<evidence type="ECO:0000256" key="5">
    <source>
        <dbReference type="SAM" id="Phobius"/>
    </source>
</evidence>
<dbReference type="Gene3D" id="1.10.287.70">
    <property type="match status" value="1"/>
</dbReference>
<evidence type="ECO:0000256" key="1">
    <source>
        <dbReference type="ARBA" id="ARBA00004141"/>
    </source>
</evidence>
<keyword evidence="3 5" id="KW-1133">Transmembrane helix</keyword>
<proteinExistence type="predicted"/>
<feature type="transmembrane region" description="Helical" evidence="5">
    <location>
        <begin position="107"/>
        <end position="126"/>
    </location>
</feature>
<evidence type="ECO:0000313" key="8">
    <source>
        <dbReference type="EMBL" id="CAB4581289.1"/>
    </source>
</evidence>
<dbReference type="Pfam" id="PF00520">
    <property type="entry name" value="Ion_trans"/>
    <property type="match status" value="1"/>
</dbReference>
<dbReference type="InterPro" id="IPR027359">
    <property type="entry name" value="Volt_channel_dom_sf"/>
</dbReference>
<feature type="transmembrane region" description="Helical" evidence="5">
    <location>
        <begin position="31"/>
        <end position="55"/>
    </location>
</feature>
<accession>A0A6J6BBA3</accession>
<dbReference type="EMBL" id="CAEZSG010000052">
    <property type="protein sequence ID" value="CAB4535663.1"/>
    <property type="molecule type" value="Genomic_DNA"/>
</dbReference>
<dbReference type="GO" id="GO:0005248">
    <property type="term" value="F:voltage-gated sodium channel activity"/>
    <property type="evidence" value="ECO:0007669"/>
    <property type="project" value="TreeGrafter"/>
</dbReference>
<evidence type="ECO:0000256" key="4">
    <source>
        <dbReference type="ARBA" id="ARBA00023136"/>
    </source>
</evidence>
<name>A0A6J6BBA3_9ZZZZ</name>